<comment type="catalytic activity">
    <reaction evidence="6">
        <text>(2S,6S)-2,6-diaminopimelate = meso-2,6-diaminopimelate</text>
        <dbReference type="Rhea" id="RHEA:15393"/>
        <dbReference type="ChEBI" id="CHEBI:57609"/>
        <dbReference type="ChEBI" id="CHEBI:57791"/>
        <dbReference type="EC" id="5.1.1.7"/>
    </reaction>
</comment>
<feature type="binding site" evidence="6">
    <location>
        <position position="13"/>
    </location>
    <ligand>
        <name>substrate</name>
    </ligand>
</feature>
<dbReference type="RefSeq" id="WP_058462513.1">
    <property type="nucleotide sequence ID" value="NZ_CAAAHS010000012.1"/>
</dbReference>
<comment type="subcellular location">
    <subcellularLocation>
        <location evidence="6">Cytoplasm</location>
    </subcellularLocation>
</comment>
<dbReference type="HAMAP" id="MF_00197">
    <property type="entry name" value="DAP_epimerase"/>
    <property type="match status" value="1"/>
</dbReference>
<feature type="binding site" evidence="6">
    <location>
        <begin position="211"/>
        <end position="212"/>
    </location>
    <ligand>
        <name>substrate</name>
    </ligand>
</feature>
<accession>A0A0W0R2B6</accession>
<name>A0A0W0R2B6_9GAMM</name>
<reference evidence="8 10" key="1">
    <citation type="submission" date="2015-11" db="EMBL/GenBank/DDBJ databases">
        <title>Identification of large and diverse effector repertoires of 38 Legionella species.</title>
        <authorList>
            <person name="Burstein D."/>
            <person name="Amaro F."/>
            <person name="Zusman T."/>
            <person name="Lifshitz Z."/>
            <person name="Cohen O."/>
            <person name="Gilbert J.A."/>
            <person name="Pupko T."/>
            <person name="Shuman H.A."/>
            <person name="Segal G."/>
        </authorList>
    </citation>
    <scope>NUCLEOTIDE SEQUENCE [LARGE SCALE GENOMIC DNA]</scope>
    <source>
        <strain evidence="8 10">1762-AUS-E</strain>
    </source>
</reference>
<dbReference type="PANTHER" id="PTHR31689">
    <property type="entry name" value="DIAMINOPIMELATE EPIMERASE, CHLOROPLASTIC"/>
    <property type="match status" value="1"/>
</dbReference>
<dbReference type="UniPathway" id="UPA00034">
    <property type="reaction ID" value="UER00025"/>
</dbReference>
<feature type="binding site" evidence="6">
    <location>
        <position position="160"/>
    </location>
    <ligand>
        <name>substrate</name>
    </ligand>
</feature>
<dbReference type="GO" id="GO:0009089">
    <property type="term" value="P:lysine biosynthetic process via diaminopimelate"/>
    <property type="evidence" value="ECO:0007669"/>
    <property type="project" value="UniProtKB-UniRule"/>
</dbReference>
<keyword evidence="10" id="KW-1185">Reference proteome</keyword>
<dbReference type="OrthoDB" id="9805408at2"/>
<evidence type="ECO:0000256" key="7">
    <source>
        <dbReference type="NCBIfam" id="TIGR00652"/>
    </source>
</evidence>
<dbReference type="STRING" id="45056.Lade_1431"/>
<dbReference type="SUPFAM" id="SSF54506">
    <property type="entry name" value="Diaminopimelate epimerase-like"/>
    <property type="match status" value="2"/>
</dbReference>
<comment type="function">
    <text evidence="6">Catalyzes the stereoinversion of LL-2,6-diaminopimelate (L,L-DAP) to meso-diaminopimelate (meso-DAP), a precursor of L-lysine and an essential component of the bacterial peptidoglycan.</text>
</comment>
<dbReference type="KEGG" id="ladl:NCTC12735_01874"/>
<evidence type="ECO:0000256" key="3">
    <source>
        <dbReference type="ARBA" id="ARBA00022605"/>
    </source>
</evidence>
<evidence type="ECO:0000313" key="11">
    <source>
        <dbReference type="Proteomes" id="UP000281170"/>
    </source>
</evidence>
<keyword evidence="9" id="KW-0614">Plasmid</keyword>
<reference evidence="9 11" key="2">
    <citation type="submission" date="2018-12" db="EMBL/GenBank/DDBJ databases">
        <authorList>
            <consortium name="Pathogen Informatics"/>
        </authorList>
    </citation>
    <scope>NUCLEOTIDE SEQUENCE [LARGE SCALE GENOMIC DNA]</scope>
    <source>
        <strain evidence="9 11">NCTC12735</strain>
        <plasmid evidence="11">27</plasmid>
    </source>
</reference>
<keyword evidence="5 6" id="KW-0413">Isomerase</keyword>
<dbReference type="GO" id="GO:0005829">
    <property type="term" value="C:cytosol"/>
    <property type="evidence" value="ECO:0007669"/>
    <property type="project" value="TreeGrafter"/>
</dbReference>
<keyword evidence="4 6" id="KW-0457">Lysine biosynthesis</keyword>
<sequence>MKITFTKMHGLGNDFIVLDTIRQKINLAQLDIKYLSDRHTGIGFDQCLIIEPSEDPAIDFLYKIYNSDGKEVGQCGNGARCLARYVAHYQLSQKKIITVATKTTRMELQINKDDTVTVDMGLPKLHPVDIPFLNDTQQKTYTVPSLNGENFAMYLINVGNPHAVLLVPQVEEAKVQEIGSYICHHPLFPEQVNVGFMEVINPQHVKLRVFERGCGETMACGSGAVAAAALGRLYLNLDSTITVSLPGGDLQIHWESPHSPIYLTGPATFVYQGFLL</sequence>
<geneLocation type="plasmid" evidence="9 11">
    <name>27</name>
</geneLocation>
<evidence type="ECO:0000256" key="1">
    <source>
        <dbReference type="ARBA" id="ARBA00010219"/>
    </source>
</evidence>
<feature type="binding site" evidence="6">
    <location>
        <begin position="76"/>
        <end position="77"/>
    </location>
    <ligand>
        <name>substrate</name>
    </ligand>
</feature>
<feature type="binding site" evidence="6">
    <location>
        <position position="66"/>
    </location>
    <ligand>
        <name>substrate</name>
    </ligand>
</feature>
<dbReference type="EMBL" id="LNKA01000005">
    <property type="protein sequence ID" value="KTC65248.1"/>
    <property type="molecule type" value="Genomic_DNA"/>
</dbReference>
<comment type="similarity">
    <text evidence="1 6">Belongs to the diaminopimelate epimerase family.</text>
</comment>
<dbReference type="NCBIfam" id="TIGR00652">
    <property type="entry name" value="DapF"/>
    <property type="match status" value="1"/>
</dbReference>
<feature type="site" description="Important for dimerization" evidence="6">
    <location>
        <position position="271"/>
    </location>
</feature>
<dbReference type="InterPro" id="IPR001653">
    <property type="entry name" value="DAP_epimerase_DapF"/>
</dbReference>
<feature type="binding site" evidence="6">
    <location>
        <position position="193"/>
    </location>
    <ligand>
        <name>substrate</name>
    </ligand>
</feature>
<evidence type="ECO:0000256" key="5">
    <source>
        <dbReference type="ARBA" id="ARBA00023235"/>
    </source>
</evidence>
<dbReference type="Gene3D" id="3.10.310.10">
    <property type="entry name" value="Diaminopimelate Epimerase, Chain A, domain 1"/>
    <property type="match status" value="2"/>
</dbReference>
<evidence type="ECO:0000256" key="4">
    <source>
        <dbReference type="ARBA" id="ARBA00023154"/>
    </source>
</evidence>
<dbReference type="AlphaFoldDB" id="A0A0W0R2B6"/>
<gene>
    <name evidence="8" type="primary">dapF_1</name>
    <name evidence="6 9" type="synonym">dapF</name>
    <name evidence="8" type="ORF">Lade_1431</name>
    <name evidence="9" type="ORF">NCTC12735_01874</name>
</gene>
<dbReference type="EC" id="5.1.1.7" evidence="6 7"/>
<evidence type="ECO:0000313" key="9">
    <source>
        <dbReference type="EMBL" id="VEH86226.1"/>
    </source>
</evidence>
<proteinExistence type="inferred from homology"/>
<comment type="pathway">
    <text evidence="6">Amino-acid biosynthesis; L-lysine biosynthesis via DAP pathway; DL-2,6-diaminopimelate from LL-2,6-diaminopimelate: step 1/1.</text>
</comment>
<feature type="active site" description="Proton acceptor" evidence="6">
    <location>
        <position position="220"/>
    </location>
</feature>
<evidence type="ECO:0000256" key="2">
    <source>
        <dbReference type="ARBA" id="ARBA00022490"/>
    </source>
</evidence>
<feature type="binding site" evidence="6">
    <location>
        <position position="46"/>
    </location>
    <ligand>
        <name>substrate</name>
    </ligand>
</feature>
<keyword evidence="2 6" id="KW-0963">Cytoplasm</keyword>
<dbReference type="GO" id="GO:0008837">
    <property type="term" value="F:diaminopimelate epimerase activity"/>
    <property type="evidence" value="ECO:0007669"/>
    <property type="project" value="UniProtKB-UniRule"/>
</dbReference>
<evidence type="ECO:0000313" key="8">
    <source>
        <dbReference type="EMBL" id="KTC65248.1"/>
    </source>
</evidence>
<dbReference type="PANTHER" id="PTHR31689:SF0">
    <property type="entry name" value="DIAMINOPIMELATE EPIMERASE"/>
    <property type="match status" value="1"/>
</dbReference>
<keyword evidence="3 6" id="KW-0028">Amino-acid biosynthesis</keyword>
<dbReference type="Proteomes" id="UP000054859">
    <property type="component" value="Unassembled WGS sequence"/>
</dbReference>
<comment type="subunit">
    <text evidence="6">Homodimer.</text>
</comment>
<organism evidence="8 10">
    <name type="scientific">Legionella adelaidensis</name>
    <dbReference type="NCBI Taxonomy" id="45056"/>
    <lineage>
        <taxon>Bacteria</taxon>
        <taxon>Pseudomonadati</taxon>
        <taxon>Pseudomonadota</taxon>
        <taxon>Gammaproteobacteria</taxon>
        <taxon>Legionellales</taxon>
        <taxon>Legionellaceae</taxon>
        <taxon>Legionella</taxon>
    </lineage>
</organism>
<feature type="site" description="Could be important to modulate the pK values of the two catalytic cysteine residues" evidence="6">
    <location>
        <position position="162"/>
    </location>
</feature>
<dbReference type="PATRIC" id="fig|45056.6.peg.1477"/>
<evidence type="ECO:0000313" key="10">
    <source>
        <dbReference type="Proteomes" id="UP000054859"/>
    </source>
</evidence>
<feature type="active site" description="Proton donor" evidence="6">
    <location>
        <position position="75"/>
    </location>
</feature>
<dbReference type="EMBL" id="LR134436">
    <property type="protein sequence ID" value="VEH86226.1"/>
    <property type="molecule type" value="Genomic_DNA"/>
</dbReference>
<feature type="site" description="Could be important to modulate the pK values of the two catalytic cysteine residues" evidence="6">
    <location>
        <position position="211"/>
    </location>
</feature>
<evidence type="ECO:0000256" key="6">
    <source>
        <dbReference type="HAMAP-Rule" id="MF_00197"/>
    </source>
</evidence>
<protein>
    <recommendedName>
        <fullName evidence="6 7">Diaminopimelate epimerase</fullName>
        <shortName evidence="6">DAP epimerase</shortName>
        <ecNumber evidence="6 7">5.1.1.7</ecNumber>
    </recommendedName>
    <alternativeName>
        <fullName evidence="6">PLP-independent amino acid racemase</fullName>
    </alternativeName>
</protein>
<dbReference type="FunFam" id="3.10.310.10:FF:000001">
    <property type="entry name" value="Diaminopimelate epimerase"/>
    <property type="match status" value="1"/>
</dbReference>
<dbReference type="Proteomes" id="UP000281170">
    <property type="component" value="Plasmid 27"/>
</dbReference>
<feature type="binding site" evidence="6">
    <location>
        <begin position="221"/>
        <end position="222"/>
    </location>
    <ligand>
        <name>substrate</name>
    </ligand>
</feature>
<dbReference type="Pfam" id="PF01678">
    <property type="entry name" value="DAP_epimerase"/>
    <property type="match status" value="2"/>
</dbReference>